<dbReference type="EMBL" id="RBWE01000001">
    <property type="protein sequence ID" value="RKO66368.1"/>
    <property type="molecule type" value="Genomic_DNA"/>
</dbReference>
<keyword evidence="1" id="KW-0472">Membrane</keyword>
<proteinExistence type="predicted"/>
<gene>
    <name evidence="2" type="ORF">D7024_05035</name>
</gene>
<evidence type="ECO:0000256" key="1">
    <source>
        <dbReference type="SAM" id="Phobius"/>
    </source>
</evidence>
<reference evidence="2 3" key="1">
    <citation type="submission" date="2018-10" db="EMBL/GenBank/DDBJ databases">
        <authorList>
            <person name="Grouzdev D.S."/>
            <person name="Krutkina M.S."/>
            <person name="Tourova T.P."/>
            <person name="Nazina T.N."/>
        </authorList>
    </citation>
    <scope>NUCLEOTIDE SEQUENCE [LARGE SCALE GENOMIC DNA]</scope>
    <source>
        <strain evidence="2 3">435</strain>
    </source>
</reference>
<dbReference type="AlphaFoldDB" id="A0A494WSS9"/>
<name>A0A494WSS9_9FIRM</name>
<feature type="transmembrane region" description="Helical" evidence="1">
    <location>
        <begin position="30"/>
        <end position="63"/>
    </location>
</feature>
<protein>
    <submittedName>
        <fullName evidence="2">Uncharacterized protein</fullName>
    </submittedName>
</protein>
<keyword evidence="1" id="KW-1133">Transmembrane helix</keyword>
<dbReference type="RefSeq" id="WP_121450804.1">
    <property type="nucleotide sequence ID" value="NZ_RBWE01000001.1"/>
</dbReference>
<comment type="caution">
    <text evidence="2">The sequence shown here is derived from an EMBL/GenBank/DDBJ whole genome shotgun (WGS) entry which is preliminary data.</text>
</comment>
<sequence length="187" mass="20756">MSYRRMGRGLAQQALKRAALKLLKKSGSKLVAVIIGTLGPPLIIFFIAVALALFLFAAVYAAMPGDQHLTGVKPSQADAAIRDFAKSRVAEMNVKETWLVPGDGAWYPGKGEYTFGRLVDRYGQDTKLVNEWGDAYAPVLYRALQTAGTDRMADRAWVEAKIREAAKELRPWFYYKESKVTYCGKDG</sequence>
<keyword evidence="1" id="KW-0812">Transmembrane</keyword>
<dbReference type="Proteomes" id="UP000271256">
    <property type="component" value="Unassembled WGS sequence"/>
</dbReference>
<evidence type="ECO:0000313" key="2">
    <source>
        <dbReference type="EMBL" id="RKO66368.1"/>
    </source>
</evidence>
<organism evidence="2 3">
    <name type="scientific">Desulfofundulus salinus</name>
    <dbReference type="NCBI Taxonomy" id="2419843"/>
    <lineage>
        <taxon>Bacteria</taxon>
        <taxon>Bacillati</taxon>
        <taxon>Bacillota</taxon>
        <taxon>Clostridia</taxon>
        <taxon>Eubacteriales</taxon>
        <taxon>Peptococcaceae</taxon>
        <taxon>Desulfofundulus</taxon>
    </lineage>
</organism>
<accession>A0A494WSS9</accession>
<keyword evidence="3" id="KW-1185">Reference proteome</keyword>
<evidence type="ECO:0000313" key="3">
    <source>
        <dbReference type="Proteomes" id="UP000271256"/>
    </source>
</evidence>